<keyword evidence="4 11" id="KW-1003">Cell membrane</keyword>
<dbReference type="Pfam" id="PF13616">
    <property type="entry name" value="Rotamase_3"/>
    <property type="match status" value="1"/>
</dbReference>
<dbReference type="InterPro" id="IPR050245">
    <property type="entry name" value="PrsA_foldase"/>
</dbReference>
<reference evidence="15" key="1">
    <citation type="journal article" date="2019" name="Int. J. Syst. Evol. Microbiol.">
        <title>The Global Catalogue of Microorganisms (GCM) 10K type strain sequencing project: providing services to taxonomists for standard genome sequencing and annotation.</title>
        <authorList>
            <consortium name="The Broad Institute Genomics Platform"/>
            <consortium name="The Broad Institute Genome Sequencing Center for Infectious Disease"/>
            <person name="Wu L."/>
            <person name="Ma J."/>
        </authorList>
    </citation>
    <scope>NUCLEOTIDE SEQUENCE [LARGE SCALE GENOMIC DNA]</scope>
    <source>
        <strain evidence="15">CCM 8896</strain>
    </source>
</reference>
<evidence type="ECO:0000313" key="14">
    <source>
        <dbReference type="EMBL" id="MFD1672720.1"/>
    </source>
</evidence>
<dbReference type="PANTHER" id="PTHR47245:SF1">
    <property type="entry name" value="FOLDASE PROTEIN PRSA"/>
    <property type="match status" value="1"/>
</dbReference>
<keyword evidence="9 11" id="KW-0413">Isomerase</keyword>
<evidence type="ECO:0000256" key="9">
    <source>
        <dbReference type="ARBA" id="ARBA00023235"/>
    </source>
</evidence>
<feature type="signal peptide" evidence="12">
    <location>
        <begin position="1"/>
        <end position="17"/>
    </location>
</feature>
<dbReference type="InterPro" id="IPR023059">
    <property type="entry name" value="Foldase_PrsA"/>
</dbReference>
<evidence type="ECO:0000256" key="4">
    <source>
        <dbReference type="ARBA" id="ARBA00022475"/>
    </source>
</evidence>
<dbReference type="InterPro" id="IPR046357">
    <property type="entry name" value="PPIase_dom_sf"/>
</dbReference>
<evidence type="ECO:0000256" key="1">
    <source>
        <dbReference type="ARBA" id="ARBA00000971"/>
    </source>
</evidence>
<evidence type="ECO:0000256" key="6">
    <source>
        <dbReference type="ARBA" id="ARBA00023110"/>
    </source>
</evidence>
<sequence length="295" mass="32345">MKKLLLAFAGLMLVVVAAGCSSNSTVATTNGGKITKDEYYDEMKKSSAGKSTLQNLIITKVLEEQYGDKVSKKAVTKEYNKYKSQYGSSFSAILQQNGLTASSFKKNIRTNLLTEAALKANKKVTKANLEKQWKSYQPKVTVAHILVAKKADAEDIINQLNNGGDFTKLAKEYSTDTATKNKGGKLAAFDNSDTSLDSTFKKAAFKLKQGEITQTPVKTDYGYHVIKMVKNPGKGKMSDHTAELKEQLYTKWMQDSTVMQKVIAKVLKKGDITIKDDDLKDILAGYLGSSSSSSK</sequence>
<keyword evidence="8 11" id="KW-0564">Palmitate</keyword>
<evidence type="ECO:0000256" key="3">
    <source>
        <dbReference type="ARBA" id="ARBA00006071"/>
    </source>
</evidence>
<protein>
    <recommendedName>
        <fullName evidence="11">Foldase protein PrsA</fullName>
        <ecNumber evidence="11">5.2.1.8</ecNumber>
    </recommendedName>
</protein>
<dbReference type="Gene3D" id="3.10.50.40">
    <property type="match status" value="1"/>
</dbReference>
<evidence type="ECO:0000256" key="12">
    <source>
        <dbReference type="SAM" id="SignalP"/>
    </source>
</evidence>
<comment type="caution">
    <text evidence="14">The sequence shown here is derived from an EMBL/GenBank/DDBJ whole genome shotgun (WGS) entry which is preliminary data.</text>
</comment>
<accession>A0ABW4J9T6</accession>
<dbReference type="InterPro" id="IPR027304">
    <property type="entry name" value="Trigger_fact/SurA_dom_sf"/>
</dbReference>
<evidence type="ECO:0000256" key="5">
    <source>
        <dbReference type="ARBA" id="ARBA00022729"/>
    </source>
</evidence>
<comment type="similarity">
    <text evidence="3 11">Belongs to the PrsA family.</text>
</comment>
<evidence type="ECO:0000259" key="13">
    <source>
        <dbReference type="PROSITE" id="PS50198"/>
    </source>
</evidence>
<comment type="catalytic activity">
    <reaction evidence="1 11">
        <text>[protein]-peptidylproline (omega=180) = [protein]-peptidylproline (omega=0)</text>
        <dbReference type="Rhea" id="RHEA:16237"/>
        <dbReference type="Rhea" id="RHEA-COMP:10747"/>
        <dbReference type="Rhea" id="RHEA-COMP:10748"/>
        <dbReference type="ChEBI" id="CHEBI:83833"/>
        <dbReference type="ChEBI" id="CHEBI:83834"/>
        <dbReference type="EC" id="5.2.1.8"/>
    </reaction>
</comment>
<evidence type="ECO:0000256" key="7">
    <source>
        <dbReference type="ARBA" id="ARBA00023136"/>
    </source>
</evidence>
<dbReference type="RefSeq" id="WP_164506983.1">
    <property type="nucleotide sequence ID" value="NZ_JBHTOP010000026.1"/>
</dbReference>
<comment type="function">
    <text evidence="11">Plays a major role in protein secretion by helping the post-translocational extracellular folding of several secreted proteins.</text>
</comment>
<dbReference type="SUPFAM" id="SSF54534">
    <property type="entry name" value="FKBP-like"/>
    <property type="match status" value="1"/>
</dbReference>
<evidence type="ECO:0000256" key="2">
    <source>
        <dbReference type="ARBA" id="ARBA00004193"/>
    </source>
</evidence>
<dbReference type="PROSITE" id="PS51257">
    <property type="entry name" value="PROKAR_LIPOPROTEIN"/>
    <property type="match status" value="1"/>
</dbReference>
<name>A0ABW4J9T6_9LACO</name>
<evidence type="ECO:0000256" key="11">
    <source>
        <dbReference type="HAMAP-Rule" id="MF_01145"/>
    </source>
</evidence>
<dbReference type="Proteomes" id="UP001597267">
    <property type="component" value="Unassembled WGS sequence"/>
</dbReference>
<proteinExistence type="inferred from homology"/>
<evidence type="ECO:0000256" key="10">
    <source>
        <dbReference type="ARBA" id="ARBA00023288"/>
    </source>
</evidence>
<dbReference type="HAMAP" id="MF_01145">
    <property type="entry name" value="Foldase_PrsA"/>
    <property type="match status" value="1"/>
</dbReference>
<evidence type="ECO:0000313" key="15">
    <source>
        <dbReference type="Proteomes" id="UP001597267"/>
    </source>
</evidence>
<organism evidence="14 15">
    <name type="scientific">Agrilactobacillus yilanensis</name>
    <dbReference type="NCBI Taxonomy" id="2485997"/>
    <lineage>
        <taxon>Bacteria</taxon>
        <taxon>Bacillati</taxon>
        <taxon>Bacillota</taxon>
        <taxon>Bacilli</taxon>
        <taxon>Lactobacillales</taxon>
        <taxon>Lactobacillaceae</taxon>
        <taxon>Agrilactobacillus</taxon>
    </lineage>
</organism>
<gene>
    <name evidence="11" type="primary">prsA</name>
    <name evidence="14" type="ORF">ACFQ5M_11470</name>
</gene>
<dbReference type="PANTHER" id="PTHR47245">
    <property type="entry name" value="PEPTIDYLPROLYL ISOMERASE"/>
    <property type="match status" value="1"/>
</dbReference>
<comment type="subcellular location">
    <subcellularLocation>
        <location evidence="2 11">Cell membrane</location>
        <topology evidence="2 11">Lipid-anchor</topology>
    </subcellularLocation>
</comment>
<dbReference type="NCBIfam" id="NF003356">
    <property type="entry name" value="PRK04405.1"/>
    <property type="match status" value="1"/>
</dbReference>
<feature type="domain" description="PpiC" evidence="13">
    <location>
        <begin position="137"/>
        <end position="230"/>
    </location>
</feature>
<keyword evidence="15" id="KW-1185">Reference proteome</keyword>
<dbReference type="EMBL" id="JBHTOP010000026">
    <property type="protein sequence ID" value="MFD1672720.1"/>
    <property type="molecule type" value="Genomic_DNA"/>
</dbReference>
<dbReference type="EC" id="5.2.1.8" evidence="11"/>
<keyword evidence="10 11" id="KW-0449">Lipoprotein</keyword>
<keyword evidence="5 11" id="KW-0732">Signal</keyword>
<evidence type="ECO:0000256" key="8">
    <source>
        <dbReference type="ARBA" id="ARBA00023139"/>
    </source>
</evidence>
<dbReference type="SUPFAM" id="SSF109998">
    <property type="entry name" value="Triger factor/SurA peptide-binding domain-like"/>
    <property type="match status" value="1"/>
</dbReference>
<keyword evidence="6 11" id="KW-0697">Rotamase</keyword>
<feature type="chain" id="PRO_5047030364" description="Foldase protein PrsA" evidence="12">
    <location>
        <begin position="18"/>
        <end position="295"/>
    </location>
</feature>
<dbReference type="GO" id="GO:0003755">
    <property type="term" value="F:peptidyl-prolyl cis-trans isomerase activity"/>
    <property type="evidence" value="ECO:0007669"/>
    <property type="project" value="UniProtKB-EC"/>
</dbReference>
<keyword evidence="7 11" id="KW-0472">Membrane</keyword>
<dbReference type="InterPro" id="IPR000297">
    <property type="entry name" value="PPIase_PpiC"/>
</dbReference>
<dbReference type="PROSITE" id="PS50198">
    <property type="entry name" value="PPIC_PPIASE_2"/>
    <property type="match status" value="1"/>
</dbReference>